<gene>
    <name evidence="3" type="ORF">L3Y34_005586</name>
</gene>
<evidence type="ECO:0000256" key="2">
    <source>
        <dbReference type="SAM" id="Phobius"/>
    </source>
</evidence>
<protein>
    <submittedName>
        <fullName evidence="3">Uncharacterized protein</fullName>
    </submittedName>
</protein>
<dbReference type="Proteomes" id="UP000827892">
    <property type="component" value="Chromosome IV"/>
</dbReference>
<dbReference type="EMBL" id="CP090894">
    <property type="protein sequence ID" value="ULT97845.1"/>
    <property type="molecule type" value="Genomic_DNA"/>
</dbReference>
<keyword evidence="2" id="KW-1133">Transmembrane helix</keyword>
<dbReference type="AlphaFoldDB" id="A0AAE9D709"/>
<evidence type="ECO:0000313" key="3">
    <source>
        <dbReference type="EMBL" id="ULT97845.1"/>
    </source>
</evidence>
<feature type="compositionally biased region" description="Low complexity" evidence="1">
    <location>
        <begin position="79"/>
        <end position="92"/>
    </location>
</feature>
<feature type="region of interest" description="Disordered" evidence="1">
    <location>
        <begin position="79"/>
        <end position="111"/>
    </location>
</feature>
<feature type="compositionally biased region" description="Polar residues" evidence="1">
    <location>
        <begin position="93"/>
        <end position="108"/>
    </location>
</feature>
<proteinExistence type="predicted"/>
<name>A0AAE9D709_CAEBR</name>
<feature type="transmembrane region" description="Helical" evidence="2">
    <location>
        <begin position="45"/>
        <end position="69"/>
    </location>
</feature>
<sequence length="197" mass="21385">MLTNTQKFFSRKKHHNNIHSTNEMPLDYQSEDATTSSRNGIPNGALTVLIIAAIAIVSVVITLFCMLVNNRRAARVRQRTQQQRQAQTVLRLSPTSALSSPTDTTARPSSYPPMYIVSPSYDPKFDAPPSYEEAVRVMVAGNQQQAVGANQTVITIPETSPSTSTSSLDSESTAAAQIDVEMTHHHVPTTSTSGVTV</sequence>
<evidence type="ECO:0000256" key="1">
    <source>
        <dbReference type="SAM" id="MobiDB-lite"/>
    </source>
</evidence>
<organism evidence="3 4">
    <name type="scientific">Caenorhabditis briggsae</name>
    <dbReference type="NCBI Taxonomy" id="6238"/>
    <lineage>
        <taxon>Eukaryota</taxon>
        <taxon>Metazoa</taxon>
        <taxon>Ecdysozoa</taxon>
        <taxon>Nematoda</taxon>
        <taxon>Chromadorea</taxon>
        <taxon>Rhabditida</taxon>
        <taxon>Rhabditina</taxon>
        <taxon>Rhabditomorpha</taxon>
        <taxon>Rhabditoidea</taxon>
        <taxon>Rhabditidae</taxon>
        <taxon>Peloderinae</taxon>
        <taxon>Caenorhabditis</taxon>
    </lineage>
</organism>
<evidence type="ECO:0000313" key="4">
    <source>
        <dbReference type="Proteomes" id="UP000827892"/>
    </source>
</evidence>
<keyword evidence="2" id="KW-0812">Transmembrane</keyword>
<keyword evidence="2" id="KW-0472">Membrane</keyword>
<feature type="region of interest" description="Disordered" evidence="1">
    <location>
        <begin position="1"/>
        <end position="24"/>
    </location>
</feature>
<reference evidence="3 4" key="1">
    <citation type="submission" date="2022-05" db="EMBL/GenBank/DDBJ databases">
        <title>Chromosome-level reference genomes for two strains of Caenorhabditis briggsae: an improved platform for comparative genomics.</title>
        <authorList>
            <person name="Stevens L."/>
            <person name="Andersen E.C."/>
        </authorList>
    </citation>
    <scope>NUCLEOTIDE SEQUENCE [LARGE SCALE GENOMIC DNA]</scope>
    <source>
        <strain evidence="3">QX1410_ONT</strain>
        <tissue evidence="3">Whole-organism</tissue>
    </source>
</reference>
<accession>A0AAE9D709</accession>